<dbReference type="EMBL" id="OOIP01000001">
    <property type="protein sequence ID" value="SPO34625.1"/>
    <property type="molecule type" value="Genomic_DNA"/>
</dbReference>
<feature type="transmembrane region" description="Helical" evidence="6">
    <location>
        <begin position="27"/>
        <end position="45"/>
    </location>
</feature>
<keyword evidence="8" id="KW-1185">Reference proteome</keyword>
<evidence type="ECO:0000256" key="6">
    <source>
        <dbReference type="SAM" id="Phobius"/>
    </source>
</evidence>
<dbReference type="InterPro" id="IPR004695">
    <property type="entry name" value="SLAC1/Mae1/Ssu1/TehA"/>
</dbReference>
<feature type="transmembrane region" description="Helical" evidence="6">
    <location>
        <begin position="129"/>
        <end position="153"/>
    </location>
</feature>
<evidence type="ECO:0000256" key="3">
    <source>
        <dbReference type="ARBA" id="ARBA00022989"/>
    </source>
</evidence>
<evidence type="ECO:0000256" key="4">
    <source>
        <dbReference type="ARBA" id="ARBA00023136"/>
    </source>
</evidence>
<feature type="transmembrane region" description="Helical" evidence="6">
    <location>
        <begin position="57"/>
        <end position="75"/>
    </location>
</feature>
<feature type="transmembrane region" description="Helical" evidence="6">
    <location>
        <begin position="95"/>
        <end position="117"/>
    </location>
</feature>
<evidence type="ECO:0000256" key="2">
    <source>
        <dbReference type="ARBA" id="ARBA00022692"/>
    </source>
</evidence>
<comment type="subcellular location">
    <subcellularLocation>
        <location evidence="1">Membrane</location>
        <topology evidence="1">Multi-pass membrane protein</topology>
    </subcellularLocation>
</comment>
<feature type="transmembrane region" description="Helical" evidence="6">
    <location>
        <begin position="199"/>
        <end position="218"/>
    </location>
</feature>
<evidence type="ECO:0000256" key="1">
    <source>
        <dbReference type="ARBA" id="ARBA00004141"/>
    </source>
</evidence>
<sequence>MKGQLATQRPGGAGGWLDRTQCITWQWFTFSMSTGGLAILLYSIVHRFDGLDTIGTIVFIANLVIFVALVVGVCLRFATHRGALTRSLTDPSELFFMPTVLLAVSTIITGAANYGMTKTGPWLGSTLQVIFWIHLGVCLLQSWTTYLTIFGGGHKLKIADYTPGWILPFLPLMLLGTVAASIVPLLTPGDALNVAVGGLILQGLGFILSLLEFALYLFRLSIYGLPPPAARPTMFIAVGPPAFTSYALLRLSENASSYVTDQTLTPPVPNLAPMIELVATLFALLIWGLALWFFVLALACNVAAAVRRRRLKFGIAWWSFVFPNVGWALSTNEIGKVLGSNAITWVAAVMTIMLVAVWLLLLFRFAYAVLSGAMFRIPLDDQREEERADEPRRLWHQDGQGHGVASNGLDGQTLHGAERA</sequence>
<dbReference type="Pfam" id="PF03595">
    <property type="entry name" value="SLAC1"/>
    <property type="match status" value="1"/>
</dbReference>
<dbReference type="GO" id="GO:0016020">
    <property type="term" value="C:membrane"/>
    <property type="evidence" value="ECO:0007669"/>
    <property type="project" value="UniProtKB-SubCell"/>
</dbReference>
<feature type="transmembrane region" description="Helical" evidence="6">
    <location>
        <begin position="277"/>
        <end position="299"/>
    </location>
</feature>
<dbReference type="Gene3D" id="1.50.10.150">
    <property type="entry name" value="Voltage-dependent anion channel"/>
    <property type="match status" value="1"/>
</dbReference>
<keyword evidence="4 6" id="KW-0472">Membrane</keyword>
<dbReference type="InterPro" id="IPR030185">
    <property type="entry name" value="Mae1"/>
</dbReference>
<evidence type="ECO:0000256" key="5">
    <source>
        <dbReference type="SAM" id="MobiDB-lite"/>
    </source>
</evidence>
<feature type="transmembrane region" description="Helical" evidence="6">
    <location>
        <begin position="342"/>
        <end position="367"/>
    </location>
</feature>
<organism evidence="7 8">
    <name type="scientific">Pseudozyma flocculosa</name>
    <dbReference type="NCBI Taxonomy" id="84751"/>
    <lineage>
        <taxon>Eukaryota</taxon>
        <taxon>Fungi</taxon>
        <taxon>Dikarya</taxon>
        <taxon>Basidiomycota</taxon>
        <taxon>Ustilaginomycotina</taxon>
        <taxon>Ustilaginomycetes</taxon>
        <taxon>Ustilaginales</taxon>
        <taxon>Ustilaginaceae</taxon>
        <taxon>Pseudozyma</taxon>
    </lineage>
</organism>
<keyword evidence="2 6" id="KW-0812">Transmembrane</keyword>
<reference evidence="7 8" key="1">
    <citation type="submission" date="2018-03" db="EMBL/GenBank/DDBJ databases">
        <authorList>
            <person name="Guldener U."/>
        </authorList>
    </citation>
    <scope>NUCLEOTIDE SEQUENCE [LARGE SCALE GENOMIC DNA]</scope>
    <source>
        <strain evidence="7 8">DAOM196992</strain>
    </source>
</reference>
<keyword evidence="3 6" id="KW-1133">Transmembrane helix</keyword>
<dbReference type="AlphaFoldDB" id="A0A5C3ESE4"/>
<gene>
    <name evidence="7" type="ORF">PSFLO_00096</name>
</gene>
<dbReference type="PANTHER" id="PTHR31162">
    <property type="entry name" value="MALIC ACID TRANSPORT PROTEIN-RELATED"/>
    <property type="match status" value="1"/>
</dbReference>
<feature type="region of interest" description="Disordered" evidence="5">
    <location>
        <begin position="388"/>
        <end position="420"/>
    </location>
</feature>
<feature type="transmembrane region" description="Helical" evidence="6">
    <location>
        <begin position="311"/>
        <end position="330"/>
    </location>
</feature>
<dbReference type="Proteomes" id="UP000323386">
    <property type="component" value="Unassembled WGS sequence"/>
</dbReference>
<evidence type="ECO:0000313" key="8">
    <source>
        <dbReference type="Proteomes" id="UP000323386"/>
    </source>
</evidence>
<dbReference type="OrthoDB" id="2901184at2759"/>
<proteinExistence type="predicted"/>
<protein>
    <submittedName>
        <fullName evidence="7">Related to C4-dicarboxylate transport protein mae1</fullName>
    </submittedName>
</protein>
<name>A0A5C3ESE4_9BASI</name>
<evidence type="ECO:0000313" key="7">
    <source>
        <dbReference type="EMBL" id="SPO34625.1"/>
    </source>
</evidence>
<dbReference type="InterPro" id="IPR038665">
    <property type="entry name" value="Voltage-dep_anion_channel_sf"/>
</dbReference>
<feature type="transmembrane region" description="Helical" evidence="6">
    <location>
        <begin position="165"/>
        <end position="187"/>
    </location>
</feature>
<dbReference type="CDD" id="cd09317">
    <property type="entry name" value="TDT_Mae1_like"/>
    <property type="match status" value="1"/>
</dbReference>
<dbReference type="GO" id="GO:0015140">
    <property type="term" value="F:malate transmembrane transporter activity"/>
    <property type="evidence" value="ECO:0007669"/>
    <property type="project" value="InterPro"/>
</dbReference>
<dbReference type="PANTHER" id="PTHR31162:SF0">
    <property type="entry name" value="MALIC ACID TRANSPORT PROTEIN"/>
    <property type="match status" value="1"/>
</dbReference>
<accession>A0A5C3ESE4</accession>